<gene>
    <name evidence="9" type="ORF">CUREI_00820</name>
</gene>
<protein>
    <submittedName>
        <fullName evidence="9">Membrane protein</fullName>
    </submittedName>
</protein>
<dbReference type="STRING" id="401472.CUREI_00820"/>
<dbReference type="AlphaFoldDB" id="A0A077HI27"/>
<dbReference type="RefSeq" id="WP_038609312.1">
    <property type="nucleotide sequence ID" value="NZ_CP009215.1"/>
</dbReference>
<feature type="domain" description="VTT" evidence="8">
    <location>
        <begin position="35"/>
        <end position="160"/>
    </location>
</feature>
<keyword evidence="3 7" id="KW-1003">Cell membrane</keyword>
<keyword evidence="10" id="KW-1185">Reference proteome</keyword>
<evidence type="ECO:0000313" key="10">
    <source>
        <dbReference type="Proteomes" id="UP000028939"/>
    </source>
</evidence>
<keyword evidence="4 7" id="KW-0812">Transmembrane</keyword>
<dbReference type="GO" id="GO:0005886">
    <property type="term" value="C:plasma membrane"/>
    <property type="evidence" value="ECO:0007669"/>
    <property type="project" value="UniProtKB-SubCell"/>
</dbReference>
<dbReference type="InterPro" id="IPR032818">
    <property type="entry name" value="DedA-like"/>
</dbReference>
<accession>A0A077HI27</accession>
<evidence type="ECO:0000256" key="7">
    <source>
        <dbReference type="RuleBase" id="RU367016"/>
    </source>
</evidence>
<feature type="transmembrane region" description="Helical" evidence="7">
    <location>
        <begin position="12"/>
        <end position="35"/>
    </location>
</feature>
<evidence type="ECO:0000256" key="4">
    <source>
        <dbReference type="ARBA" id="ARBA00022692"/>
    </source>
</evidence>
<evidence type="ECO:0000256" key="5">
    <source>
        <dbReference type="ARBA" id="ARBA00022989"/>
    </source>
</evidence>
<reference evidence="9 10" key="1">
    <citation type="submission" date="2014-08" db="EMBL/GenBank/DDBJ databases">
        <title>Complete genome sequence of Corynebacterium ureicelerivorans DSM 45051, a lipophilic and urea-splitting isolate from a blood culture of a septicaemia patient.</title>
        <authorList>
            <person name="Tippelt A."/>
            <person name="Albersmeier A."/>
            <person name="Brinkrolf K."/>
            <person name="Ruckert C."/>
            <person name="Tauch A."/>
        </authorList>
    </citation>
    <scope>NUCLEOTIDE SEQUENCE [LARGE SCALE GENOMIC DNA]</scope>
    <source>
        <strain evidence="9 10">IMMIB RIV-2301</strain>
    </source>
</reference>
<organism evidence="9 10">
    <name type="scientific">Corynebacterium ureicelerivorans</name>
    <dbReference type="NCBI Taxonomy" id="401472"/>
    <lineage>
        <taxon>Bacteria</taxon>
        <taxon>Bacillati</taxon>
        <taxon>Actinomycetota</taxon>
        <taxon>Actinomycetes</taxon>
        <taxon>Mycobacteriales</taxon>
        <taxon>Corynebacteriaceae</taxon>
        <taxon>Corynebacterium</taxon>
    </lineage>
</organism>
<dbReference type="HOGENOM" id="CLU_044208_2_2_11"/>
<comment type="subcellular location">
    <subcellularLocation>
        <location evidence="1 7">Cell membrane</location>
        <topology evidence="1 7">Multi-pass membrane protein</topology>
    </subcellularLocation>
</comment>
<dbReference type="InterPro" id="IPR032816">
    <property type="entry name" value="VTT_dom"/>
</dbReference>
<dbReference type="PANTHER" id="PTHR30353">
    <property type="entry name" value="INNER MEMBRANE PROTEIN DEDA-RELATED"/>
    <property type="match status" value="1"/>
</dbReference>
<dbReference type="EMBL" id="CP009215">
    <property type="protein sequence ID" value="AIL96051.1"/>
    <property type="molecule type" value="Genomic_DNA"/>
</dbReference>
<feature type="transmembrane region" description="Helical" evidence="7">
    <location>
        <begin position="55"/>
        <end position="78"/>
    </location>
</feature>
<dbReference type="Pfam" id="PF09335">
    <property type="entry name" value="VTT_dom"/>
    <property type="match status" value="1"/>
</dbReference>
<dbReference type="Proteomes" id="UP000028939">
    <property type="component" value="Chromosome"/>
</dbReference>
<evidence type="ECO:0000256" key="3">
    <source>
        <dbReference type="ARBA" id="ARBA00022475"/>
    </source>
</evidence>
<proteinExistence type="inferred from homology"/>
<feature type="transmembrane region" description="Helical" evidence="7">
    <location>
        <begin position="140"/>
        <end position="163"/>
    </location>
</feature>
<feature type="transmembrane region" description="Helical" evidence="7">
    <location>
        <begin position="169"/>
        <end position="188"/>
    </location>
</feature>
<dbReference type="OrthoDB" id="9813426at2"/>
<evidence type="ECO:0000313" key="9">
    <source>
        <dbReference type="EMBL" id="AIL96051.1"/>
    </source>
</evidence>
<sequence>MVDSLIDFLHTLMAMPVFYPIVVVLIIADALAPVVPSETVLNLAGAFSASRGVPNPWGVILAAIIGGIIGDNICFALGGKLIHRVDSLDPESKAGQAIQWVRRNMNRGAGATIIVARFIPWARWVATIVLGSVRYNWFKFVFFDTLGVILWAFLSVGVGYLGGRILQDYPLLAMLLGVVLGSTVGYLIQKAQNRLAEWRDVRQGVSAV</sequence>
<dbReference type="KEGG" id="cuv:CUREI_00820"/>
<evidence type="ECO:0000259" key="8">
    <source>
        <dbReference type="Pfam" id="PF09335"/>
    </source>
</evidence>
<keyword evidence="6 7" id="KW-0472">Membrane</keyword>
<comment type="similarity">
    <text evidence="2 7">Belongs to the DedA family.</text>
</comment>
<dbReference type="PANTHER" id="PTHR30353:SF15">
    <property type="entry name" value="INNER MEMBRANE PROTEIN YABI"/>
    <property type="match status" value="1"/>
</dbReference>
<name>A0A077HI27_9CORY</name>
<evidence type="ECO:0000256" key="2">
    <source>
        <dbReference type="ARBA" id="ARBA00010792"/>
    </source>
</evidence>
<evidence type="ECO:0000256" key="6">
    <source>
        <dbReference type="ARBA" id="ARBA00023136"/>
    </source>
</evidence>
<evidence type="ECO:0000256" key="1">
    <source>
        <dbReference type="ARBA" id="ARBA00004651"/>
    </source>
</evidence>
<keyword evidence="5 7" id="KW-1133">Transmembrane helix</keyword>